<organism evidence="2 3">
    <name type="scientific">Streptomyces graminearus</name>
    <dbReference type="NCBI Taxonomy" id="284030"/>
    <lineage>
        <taxon>Bacteria</taxon>
        <taxon>Bacillati</taxon>
        <taxon>Actinomycetota</taxon>
        <taxon>Actinomycetes</taxon>
        <taxon>Kitasatosporales</taxon>
        <taxon>Streptomycetaceae</taxon>
        <taxon>Streptomyces</taxon>
    </lineage>
</organism>
<feature type="compositionally biased region" description="Low complexity" evidence="1">
    <location>
        <begin position="109"/>
        <end position="133"/>
    </location>
</feature>
<proteinExistence type="predicted"/>
<feature type="region of interest" description="Disordered" evidence="1">
    <location>
        <begin position="28"/>
        <end position="146"/>
    </location>
</feature>
<keyword evidence="3" id="KW-1185">Reference proteome</keyword>
<sequence length="146" mass="15136">MRERLPFLNGADLDKARAKRRAYNRLGMGTLRRWRGPESGAGKGRSHTGGGRRQTAGLRRRAGAGQAGLGDRGRALSRGAGDAGPAVGGGDTPRGVLTGQRAVPEEELVVPARGAGLGAGPAAARSARVPGPRGWWGHGLTRESSW</sequence>
<evidence type="ECO:0000313" key="2">
    <source>
        <dbReference type="EMBL" id="GAA2512385.1"/>
    </source>
</evidence>
<gene>
    <name evidence="2" type="ORF">GCM10010422_75640</name>
</gene>
<evidence type="ECO:0000256" key="1">
    <source>
        <dbReference type="SAM" id="MobiDB-lite"/>
    </source>
</evidence>
<accession>A0ABN3N1E8</accession>
<dbReference type="EMBL" id="BAAATL010000054">
    <property type="protein sequence ID" value="GAA2512385.1"/>
    <property type="molecule type" value="Genomic_DNA"/>
</dbReference>
<evidence type="ECO:0000313" key="3">
    <source>
        <dbReference type="Proteomes" id="UP001501721"/>
    </source>
</evidence>
<dbReference type="Proteomes" id="UP001501721">
    <property type="component" value="Unassembled WGS sequence"/>
</dbReference>
<protein>
    <submittedName>
        <fullName evidence="2">Uncharacterized protein</fullName>
    </submittedName>
</protein>
<feature type="compositionally biased region" description="Gly residues" evidence="1">
    <location>
        <begin position="39"/>
        <end position="52"/>
    </location>
</feature>
<comment type="caution">
    <text evidence="2">The sequence shown here is derived from an EMBL/GenBank/DDBJ whole genome shotgun (WGS) entry which is preliminary data.</text>
</comment>
<reference evidence="2 3" key="1">
    <citation type="journal article" date="2019" name="Int. J. Syst. Evol. Microbiol.">
        <title>The Global Catalogue of Microorganisms (GCM) 10K type strain sequencing project: providing services to taxonomists for standard genome sequencing and annotation.</title>
        <authorList>
            <consortium name="The Broad Institute Genomics Platform"/>
            <consortium name="The Broad Institute Genome Sequencing Center for Infectious Disease"/>
            <person name="Wu L."/>
            <person name="Ma J."/>
        </authorList>
    </citation>
    <scope>NUCLEOTIDE SEQUENCE [LARGE SCALE GENOMIC DNA]</scope>
    <source>
        <strain evidence="2 3">JCM 6923</strain>
    </source>
</reference>
<name>A0ABN3N1E8_9ACTN</name>